<dbReference type="Proteomes" id="UP001199106">
    <property type="component" value="Unassembled WGS sequence"/>
</dbReference>
<accession>A0AAD4IFC1</accession>
<reference evidence="1" key="1">
    <citation type="submission" date="2021-07" db="EMBL/GenBank/DDBJ databases">
        <title>Genome Resource of American Ginseng Black Spot Pathogen Alternaria panax.</title>
        <authorList>
            <person name="Qiu C."/>
            <person name="Wang W."/>
            <person name="Liu Z."/>
        </authorList>
    </citation>
    <scope>NUCLEOTIDE SEQUENCE</scope>
    <source>
        <strain evidence="1">BNCC115425</strain>
    </source>
</reference>
<evidence type="ECO:0000313" key="2">
    <source>
        <dbReference type="Proteomes" id="UP001199106"/>
    </source>
</evidence>
<proteinExistence type="predicted"/>
<keyword evidence="2" id="KW-1185">Reference proteome</keyword>
<protein>
    <submittedName>
        <fullName evidence="1">Uncharacterized protein</fullName>
    </submittedName>
</protein>
<sequence length="141" mass="15878">MSRVFLPLQLSTPDGLPKIINVASSGALTARPGSDSYHSSKLVILRWTETLQLEYGDQGLLAFCVNLGAIKTKITEAAPNEVRNRFLDRLEVAGDTIAWLGAERREWLAGRYMSCTWDMEELSRKNEENVGEDKLKMRMAF</sequence>
<dbReference type="EMBL" id="JAANER010000002">
    <property type="protein sequence ID" value="KAG9193767.1"/>
    <property type="molecule type" value="Genomic_DNA"/>
</dbReference>
<organism evidence="1 2">
    <name type="scientific">Alternaria panax</name>
    <dbReference type="NCBI Taxonomy" id="48097"/>
    <lineage>
        <taxon>Eukaryota</taxon>
        <taxon>Fungi</taxon>
        <taxon>Dikarya</taxon>
        <taxon>Ascomycota</taxon>
        <taxon>Pezizomycotina</taxon>
        <taxon>Dothideomycetes</taxon>
        <taxon>Pleosporomycetidae</taxon>
        <taxon>Pleosporales</taxon>
        <taxon>Pleosporineae</taxon>
        <taxon>Pleosporaceae</taxon>
        <taxon>Alternaria</taxon>
        <taxon>Alternaria sect. Panax</taxon>
    </lineage>
</organism>
<dbReference type="Pfam" id="PF00106">
    <property type="entry name" value="adh_short"/>
    <property type="match status" value="1"/>
</dbReference>
<dbReference type="AlphaFoldDB" id="A0AAD4IFC1"/>
<dbReference type="PANTHER" id="PTHR43975:SF2">
    <property type="entry name" value="EG:BACR7A4.14 PROTEIN-RELATED"/>
    <property type="match status" value="1"/>
</dbReference>
<gene>
    <name evidence="1" type="ORF">G6011_03802</name>
</gene>
<comment type="caution">
    <text evidence="1">The sequence shown here is derived from an EMBL/GenBank/DDBJ whole genome shotgun (WGS) entry which is preliminary data.</text>
</comment>
<evidence type="ECO:0000313" key="1">
    <source>
        <dbReference type="EMBL" id="KAG9193767.1"/>
    </source>
</evidence>
<dbReference type="SUPFAM" id="SSF51735">
    <property type="entry name" value="NAD(P)-binding Rossmann-fold domains"/>
    <property type="match status" value="1"/>
</dbReference>
<name>A0AAD4IFC1_9PLEO</name>
<dbReference type="InterPro" id="IPR002347">
    <property type="entry name" value="SDR_fam"/>
</dbReference>
<dbReference type="InterPro" id="IPR036291">
    <property type="entry name" value="NAD(P)-bd_dom_sf"/>
</dbReference>
<dbReference type="PANTHER" id="PTHR43975">
    <property type="entry name" value="ZGC:101858"/>
    <property type="match status" value="1"/>
</dbReference>
<dbReference type="Gene3D" id="3.40.50.720">
    <property type="entry name" value="NAD(P)-binding Rossmann-like Domain"/>
    <property type="match status" value="1"/>
</dbReference>